<sequence length="284" mass="31489">MTTAHRPTFDPARGKEALRGPAYHQRLLPAYTQLKYRQPGQGGEADHSKRDLRAELEAAEAAHYAKLKGAPIPGVDNSDNNSTGGPSSAAKRPLALTSGGDAKRGGGNDDDDDEDPEAKRRRILAETRDIDADDDSSSSSSSSDSDSDNDSDAGPGAKKRKSGADDDDGARDSSSDSDSDSDDDDDEEAELQRELERVRRERAEKREREERARQAAEQEARERDIALGNPLLNKPDFNIKRRWDDDVVFKNQARGTEDKGKKAEFVNDLLRSDFHRRFMSKYVR</sequence>
<feature type="region of interest" description="Disordered" evidence="5">
    <location>
        <begin position="1"/>
        <end position="22"/>
    </location>
</feature>
<keyword evidence="4" id="KW-0508">mRNA splicing</keyword>
<evidence type="ECO:0000256" key="3">
    <source>
        <dbReference type="ARBA" id="ARBA00022664"/>
    </source>
</evidence>
<comment type="function">
    <text evidence="1">Involved in pre-mRNA splicing.</text>
</comment>
<evidence type="ECO:0000313" key="7">
    <source>
        <dbReference type="Proteomes" id="UP001600064"/>
    </source>
</evidence>
<keyword evidence="7" id="KW-1185">Reference proteome</keyword>
<dbReference type="Proteomes" id="UP001600064">
    <property type="component" value="Unassembled WGS sequence"/>
</dbReference>
<comment type="caution">
    <text evidence="6">The sequence shown here is derived from an EMBL/GenBank/DDBJ whole genome shotgun (WGS) entry which is preliminary data.</text>
</comment>
<feature type="compositionally biased region" description="Polar residues" evidence="5">
    <location>
        <begin position="77"/>
        <end position="86"/>
    </location>
</feature>
<dbReference type="EMBL" id="JAZGUE010000001">
    <property type="protein sequence ID" value="KAL2271576.1"/>
    <property type="molecule type" value="Genomic_DNA"/>
</dbReference>
<evidence type="ECO:0000256" key="4">
    <source>
        <dbReference type="ARBA" id="ARBA00023187"/>
    </source>
</evidence>
<feature type="region of interest" description="Disordered" evidence="5">
    <location>
        <begin position="68"/>
        <end position="237"/>
    </location>
</feature>
<dbReference type="PANTHER" id="PTHR12718:SF2">
    <property type="entry name" value="SPLICEOSOME-ASSOCIATED PROTEIN CWC15 HOMOLOG"/>
    <property type="match status" value="1"/>
</dbReference>
<dbReference type="PANTHER" id="PTHR12718">
    <property type="entry name" value="CELL CYCLE CONTROL PROTEIN CWF15"/>
    <property type="match status" value="1"/>
</dbReference>
<organism evidence="6 7">
    <name type="scientific">Remersonia thermophila</name>
    <dbReference type="NCBI Taxonomy" id="72144"/>
    <lineage>
        <taxon>Eukaryota</taxon>
        <taxon>Fungi</taxon>
        <taxon>Dikarya</taxon>
        <taxon>Ascomycota</taxon>
        <taxon>Pezizomycotina</taxon>
        <taxon>Sordariomycetes</taxon>
        <taxon>Sordariomycetidae</taxon>
        <taxon>Sordariales</taxon>
        <taxon>Sordariales incertae sedis</taxon>
        <taxon>Remersonia</taxon>
    </lineage>
</organism>
<evidence type="ECO:0000256" key="1">
    <source>
        <dbReference type="ARBA" id="ARBA00003777"/>
    </source>
</evidence>
<gene>
    <name evidence="6" type="ORF">VTJ83DRAFT_947</name>
</gene>
<evidence type="ECO:0000256" key="5">
    <source>
        <dbReference type="SAM" id="MobiDB-lite"/>
    </source>
</evidence>
<name>A0ABR4DML0_9PEZI</name>
<evidence type="ECO:0000313" key="6">
    <source>
        <dbReference type="EMBL" id="KAL2271576.1"/>
    </source>
</evidence>
<protein>
    <recommendedName>
        <fullName evidence="8">Cwf15/Cwc15 cell cycle control protein</fullName>
    </recommendedName>
</protein>
<dbReference type="RefSeq" id="XP_070870300.1">
    <property type="nucleotide sequence ID" value="XM_071014646.1"/>
</dbReference>
<feature type="compositionally biased region" description="Basic and acidic residues" evidence="5">
    <location>
        <begin position="190"/>
        <end position="225"/>
    </location>
</feature>
<accession>A0ABR4DML0</accession>
<dbReference type="GeneID" id="98129290"/>
<keyword evidence="3" id="KW-0507">mRNA processing</keyword>
<reference evidence="6 7" key="1">
    <citation type="journal article" date="2024" name="Commun. Biol.">
        <title>Comparative genomic analysis of thermophilic fungi reveals convergent evolutionary adaptations and gene losses.</title>
        <authorList>
            <person name="Steindorff A.S."/>
            <person name="Aguilar-Pontes M.V."/>
            <person name="Robinson A.J."/>
            <person name="Andreopoulos B."/>
            <person name="LaButti K."/>
            <person name="Kuo A."/>
            <person name="Mondo S."/>
            <person name="Riley R."/>
            <person name="Otillar R."/>
            <person name="Haridas S."/>
            <person name="Lipzen A."/>
            <person name="Grimwood J."/>
            <person name="Schmutz J."/>
            <person name="Clum A."/>
            <person name="Reid I.D."/>
            <person name="Moisan M.C."/>
            <person name="Butler G."/>
            <person name="Nguyen T.T.M."/>
            <person name="Dewar K."/>
            <person name="Conant G."/>
            <person name="Drula E."/>
            <person name="Henrissat B."/>
            <person name="Hansel C."/>
            <person name="Singer S."/>
            <person name="Hutchinson M.I."/>
            <person name="de Vries R.P."/>
            <person name="Natvig D.O."/>
            <person name="Powell A.J."/>
            <person name="Tsang A."/>
            <person name="Grigoriev I.V."/>
        </authorList>
    </citation>
    <scope>NUCLEOTIDE SEQUENCE [LARGE SCALE GENOMIC DNA]</scope>
    <source>
        <strain evidence="6 7">ATCC 22073</strain>
    </source>
</reference>
<evidence type="ECO:0008006" key="8">
    <source>
        <dbReference type="Google" id="ProtNLM"/>
    </source>
</evidence>
<dbReference type="Pfam" id="PF04889">
    <property type="entry name" value="Cwf_Cwc_15"/>
    <property type="match status" value="1"/>
</dbReference>
<proteinExistence type="inferred from homology"/>
<comment type="similarity">
    <text evidence="2">Belongs to the CWC15 family.</text>
</comment>
<dbReference type="InterPro" id="IPR006973">
    <property type="entry name" value="Cwf_Cwc_15"/>
</dbReference>
<evidence type="ECO:0000256" key="2">
    <source>
        <dbReference type="ARBA" id="ARBA00006644"/>
    </source>
</evidence>
<feature type="compositionally biased region" description="Acidic residues" evidence="5">
    <location>
        <begin position="165"/>
        <end position="189"/>
    </location>
</feature>